<sequence length="421" mass="47402">MTRELSSSAPNCFNMMQQFLALQGPVALLIVLCFQTAVSAGFPPVIFVPGDGGSQLEAKLNKTTAVHYICEKTTSDYFSLWLNVELLVPIIIDCWVDNIKLVYNNQTRKTTNQPGVEIRVPGFGDPFPVEWLDPSKLSPGAYFKDIGNALRGLGYVANISLRGAPFDFRKGPSESAEYFANLKDLVEETYTLNNNTKVLFVVHSMGGPMTLHFLQMQSQSWKDKYVQGMVSLSGAFAGSVKTLKVFVMGDNLGVYVLSQSILKEMQITSPSLAWLMPNKVVWKDDLLVSTPDKNYTLANIKDFFEDIDYMTGWEMKKDQDPYVSLVAPGVEVHCMYGTGVHTINRLTYKAGKFPQSPNFEYGMGDGTVNIESLDYCSEWKKQQKQKVYVQQFLKVDHMQILSDQRIIDYVLSVVKYYAMKK</sequence>
<organism evidence="1 2">
    <name type="scientific">Nesidiocoris tenuis</name>
    <dbReference type="NCBI Taxonomy" id="355587"/>
    <lineage>
        <taxon>Eukaryota</taxon>
        <taxon>Metazoa</taxon>
        <taxon>Ecdysozoa</taxon>
        <taxon>Arthropoda</taxon>
        <taxon>Hexapoda</taxon>
        <taxon>Insecta</taxon>
        <taxon>Pterygota</taxon>
        <taxon>Neoptera</taxon>
        <taxon>Paraneoptera</taxon>
        <taxon>Hemiptera</taxon>
        <taxon>Heteroptera</taxon>
        <taxon>Panheteroptera</taxon>
        <taxon>Cimicomorpha</taxon>
        <taxon>Miridae</taxon>
        <taxon>Dicyphina</taxon>
        <taxon>Nesidiocoris</taxon>
    </lineage>
</organism>
<dbReference type="PANTHER" id="PTHR11440">
    <property type="entry name" value="LECITHIN-CHOLESTEROL ACYLTRANSFERASE-RELATED"/>
    <property type="match status" value="1"/>
</dbReference>
<protein>
    <submittedName>
        <fullName evidence="1">O-acyltransferase activity</fullName>
    </submittedName>
</protein>
<dbReference type="Gene3D" id="3.40.50.1820">
    <property type="entry name" value="alpha/beta hydrolase"/>
    <property type="match status" value="2"/>
</dbReference>
<dbReference type="Proteomes" id="UP001307889">
    <property type="component" value="Chromosome 1"/>
</dbReference>
<evidence type="ECO:0000313" key="1">
    <source>
        <dbReference type="EMBL" id="BES88345.1"/>
    </source>
</evidence>
<name>A0ABN7A7U1_9HEMI</name>
<keyword evidence="2" id="KW-1185">Reference proteome</keyword>
<dbReference type="InterPro" id="IPR029058">
    <property type="entry name" value="AB_hydrolase_fold"/>
</dbReference>
<gene>
    <name evidence="1" type="ORF">NTJ_01152</name>
</gene>
<accession>A0ABN7A7U1</accession>
<dbReference type="InterPro" id="IPR003386">
    <property type="entry name" value="LACT/PDAT_acylTrfase"/>
</dbReference>
<reference evidence="1 2" key="1">
    <citation type="submission" date="2023-09" db="EMBL/GenBank/DDBJ databases">
        <title>Nesidiocoris tenuis whole genome shotgun sequence.</title>
        <authorList>
            <person name="Shibata T."/>
            <person name="Shimoda M."/>
            <person name="Kobayashi T."/>
            <person name="Uehara T."/>
        </authorList>
    </citation>
    <scope>NUCLEOTIDE SEQUENCE [LARGE SCALE GENOMIC DNA]</scope>
    <source>
        <strain evidence="1 2">Japan</strain>
    </source>
</reference>
<dbReference type="SUPFAM" id="SSF53474">
    <property type="entry name" value="alpha/beta-Hydrolases"/>
    <property type="match status" value="1"/>
</dbReference>
<evidence type="ECO:0000313" key="2">
    <source>
        <dbReference type="Proteomes" id="UP001307889"/>
    </source>
</evidence>
<dbReference type="Pfam" id="PF02450">
    <property type="entry name" value="LCAT"/>
    <property type="match status" value="2"/>
</dbReference>
<dbReference type="EMBL" id="AP028909">
    <property type="protein sequence ID" value="BES88345.1"/>
    <property type="molecule type" value="Genomic_DNA"/>
</dbReference>
<proteinExistence type="predicted"/>